<proteinExistence type="predicted"/>
<evidence type="ECO:0008006" key="3">
    <source>
        <dbReference type="Google" id="ProtNLM"/>
    </source>
</evidence>
<keyword evidence="2" id="KW-1185">Reference proteome</keyword>
<name>K6UYA0_9ACTN</name>
<dbReference type="SUPFAM" id="SSF55961">
    <property type="entry name" value="Bet v1-like"/>
    <property type="match status" value="1"/>
</dbReference>
<evidence type="ECO:0000313" key="1">
    <source>
        <dbReference type="EMBL" id="GAB88393.1"/>
    </source>
</evidence>
<evidence type="ECO:0000313" key="2">
    <source>
        <dbReference type="Proteomes" id="UP000008363"/>
    </source>
</evidence>
<dbReference type="EMBL" id="BAHC01000018">
    <property type="protein sequence ID" value="GAB88393.1"/>
    <property type="molecule type" value="Genomic_DNA"/>
</dbReference>
<sequence length="147" mass="16537">MTTSAKHTHSIHVDAPVEKVFEYIEVPGNIVAAMNAMPGEGELVLGEVDQKPDGEVADYRMTFRELGMHMHTTMTREEYMPNERITDHSSLGVDHMFSVAPEDTGTKLTYAWDATKLMRMIDATLFHTDKHIGEALQHVKKEVEALP</sequence>
<comment type="caution">
    <text evidence="1">The sequence shown here is derived from an EMBL/GenBank/DDBJ whole genome shotgun (WGS) entry which is preliminary data.</text>
</comment>
<dbReference type="InterPro" id="IPR023393">
    <property type="entry name" value="START-like_dom_sf"/>
</dbReference>
<accession>K6UYA0</accession>
<organism evidence="1 2">
    <name type="scientific">Gordonia rhizosphera NBRC 16068</name>
    <dbReference type="NCBI Taxonomy" id="1108045"/>
    <lineage>
        <taxon>Bacteria</taxon>
        <taxon>Bacillati</taxon>
        <taxon>Actinomycetota</taxon>
        <taxon>Actinomycetes</taxon>
        <taxon>Mycobacteriales</taxon>
        <taxon>Gordoniaceae</taxon>
        <taxon>Gordonia</taxon>
    </lineage>
</organism>
<dbReference type="Proteomes" id="UP000008363">
    <property type="component" value="Unassembled WGS sequence"/>
</dbReference>
<protein>
    <recommendedName>
        <fullName evidence="3">Polyketide cyclase/dehydrase</fullName>
    </recommendedName>
</protein>
<dbReference type="RefSeq" id="WP_006329703.1">
    <property type="nucleotide sequence ID" value="NZ_BAHC01000018.1"/>
</dbReference>
<dbReference type="AlphaFoldDB" id="K6UYA0"/>
<reference evidence="1 2" key="1">
    <citation type="submission" date="2012-08" db="EMBL/GenBank/DDBJ databases">
        <title>Whole genome shotgun sequence of Gordonia rhizosphera NBRC 16068.</title>
        <authorList>
            <person name="Takarada H."/>
            <person name="Isaki S."/>
            <person name="Hosoyama A."/>
            <person name="Tsuchikane K."/>
            <person name="Katsumata H."/>
            <person name="Baba S."/>
            <person name="Ohji S."/>
            <person name="Yamazaki S."/>
            <person name="Fujita N."/>
        </authorList>
    </citation>
    <scope>NUCLEOTIDE SEQUENCE [LARGE SCALE GENOMIC DNA]</scope>
    <source>
        <strain evidence="1 2">NBRC 16068</strain>
    </source>
</reference>
<dbReference type="OrthoDB" id="5148624at2"/>
<dbReference type="Gene3D" id="3.30.530.20">
    <property type="match status" value="1"/>
</dbReference>
<gene>
    <name evidence="1" type="ORF">GORHZ_018_00540</name>
</gene>
<dbReference type="STRING" id="1108045.GORHZ_018_00540"/>